<organism evidence="1 2">
    <name type="scientific">Eumeta variegata</name>
    <name type="common">Bagworm moth</name>
    <name type="synonym">Eumeta japonica</name>
    <dbReference type="NCBI Taxonomy" id="151549"/>
    <lineage>
        <taxon>Eukaryota</taxon>
        <taxon>Metazoa</taxon>
        <taxon>Ecdysozoa</taxon>
        <taxon>Arthropoda</taxon>
        <taxon>Hexapoda</taxon>
        <taxon>Insecta</taxon>
        <taxon>Pterygota</taxon>
        <taxon>Neoptera</taxon>
        <taxon>Endopterygota</taxon>
        <taxon>Lepidoptera</taxon>
        <taxon>Glossata</taxon>
        <taxon>Ditrysia</taxon>
        <taxon>Tineoidea</taxon>
        <taxon>Psychidae</taxon>
        <taxon>Oiketicinae</taxon>
        <taxon>Eumeta</taxon>
    </lineage>
</organism>
<keyword evidence="2" id="KW-1185">Reference proteome</keyword>
<evidence type="ECO:0000313" key="2">
    <source>
        <dbReference type="Proteomes" id="UP000299102"/>
    </source>
</evidence>
<comment type="caution">
    <text evidence="1">The sequence shown here is derived from an EMBL/GenBank/DDBJ whole genome shotgun (WGS) entry which is preliminary data.</text>
</comment>
<reference evidence="1 2" key="1">
    <citation type="journal article" date="2019" name="Commun. Biol.">
        <title>The bagworm genome reveals a unique fibroin gene that provides high tensile strength.</title>
        <authorList>
            <person name="Kono N."/>
            <person name="Nakamura H."/>
            <person name="Ohtoshi R."/>
            <person name="Tomita M."/>
            <person name="Numata K."/>
            <person name="Arakawa K."/>
        </authorList>
    </citation>
    <scope>NUCLEOTIDE SEQUENCE [LARGE SCALE GENOMIC DNA]</scope>
</reference>
<proteinExistence type="predicted"/>
<dbReference type="Proteomes" id="UP000299102">
    <property type="component" value="Unassembled WGS sequence"/>
</dbReference>
<dbReference type="EMBL" id="BGZK01001070">
    <property type="protein sequence ID" value="GBP70332.1"/>
    <property type="molecule type" value="Genomic_DNA"/>
</dbReference>
<protein>
    <submittedName>
        <fullName evidence="1">Uncharacterized protein</fullName>
    </submittedName>
</protein>
<accession>A0A4C1Y668</accession>
<dbReference type="AlphaFoldDB" id="A0A4C1Y668"/>
<name>A0A4C1Y668_EUMVA</name>
<evidence type="ECO:0000313" key="1">
    <source>
        <dbReference type="EMBL" id="GBP70332.1"/>
    </source>
</evidence>
<sequence>MVPVTREGKRRPFQFSMTKGLVLLHKRSFNFAHRVRSIQLTVACDEGEKAAIRRTRQKKVLSDCTTVNDVYAKATTPNWESSTNHRAQAQIVNLLIHAPLRRPDHYTSNAPIDARRCVRSTKISRSSRFSSHCLRWTNETVEVKYLVYAEKLMIGCG</sequence>
<gene>
    <name evidence="1" type="ORF">EVAR_48259_1</name>
</gene>